<gene>
    <name evidence="1" type="ORF">JCM31447_24160</name>
</gene>
<dbReference type="Proteomes" id="UP000291236">
    <property type="component" value="Chromosome"/>
</dbReference>
<name>A0A4P2VKW4_FLUSA</name>
<dbReference type="RefSeq" id="WP_130610859.1">
    <property type="nucleotide sequence ID" value="NZ_AP019368.1"/>
</dbReference>
<dbReference type="AlphaFoldDB" id="A0A4P2VKW4"/>
<sequence>MMYFLSKIILYIAFFVFTVIFSNNVFSFKKEIEEMSKKITASQNITYAYISKYSNSIVTSCVVKSDGSLSECKNTGNSINNPSGIDFDYFNNLYVTNNNYTIVFCPASYNGQLPLCANAGGGEFSIPNGIVFNKGYALIANAVCSSVSVCKQNENGMLCS</sequence>
<keyword evidence="2" id="KW-1185">Reference proteome</keyword>
<dbReference type="KEGG" id="sbf:JCM31447_24160"/>
<reference evidence="1 2" key="1">
    <citation type="submission" date="2018-12" db="EMBL/GenBank/DDBJ databases">
        <title>Rubrispira sanarue gen. nov., sp., nov., a member of the order Silvanigrellales, isolated from a brackish lake in Hamamatsu Japan.</title>
        <authorList>
            <person name="Maejima Y."/>
            <person name="Iino T."/>
            <person name="Muraguchi Y."/>
            <person name="Fukuda K."/>
            <person name="Nojiri H."/>
            <person name="Ohkuma M."/>
            <person name="Moriuchi R."/>
            <person name="Dohra H."/>
            <person name="Kimbara K."/>
            <person name="Shintani M."/>
        </authorList>
    </citation>
    <scope>NUCLEOTIDE SEQUENCE [LARGE SCALE GENOMIC DNA]</scope>
    <source>
        <strain evidence="1 2">RF1110005</strain>
    </source>
</reference>
<organism evidence="1 2">
    <name type="scientific">Fluviispira sanaruensis</name>
    <dbReference type="NCBI Taxonomy" id="2493639"/>
    <lineage>
        <taxon>Bacteria</taxon>
        <taxon>Pseudomonadati</taxon>
        <taxon>Bdellovibrionota</taxon>
        <taxon>Oligoflexia</taxon>
        <taxon>Silvanigrellales</taxon>
        <taxon>Silvanigrellaceae</taxon>
        <taxon>Fluviispira</taxon>
    </lineage>
</organism>
<dbReference type="Gene3D" id="2.120.10.30">
    <property type="entry name" value="TolB, C-terminal domain"/>
    <property type="match status" value="1"/>
</dbReference>
<dbReference type="SUPFAM" id="SSF63825">
    <property type="entry name" value="YWTD domain"/>
    <property type="match status" value="1"/>
</dbReference>
<protein>
    <submittedName>
        <fullName evidence="1">Uncharacterized protein</fullName>
    </submittedName>
</protein>
<accession>A0A4P2VKW4</accession>
<evidence type="ECO:0000313" key="1">
    <source>
        <dbReference type="EMBL" id="BBH53963.1"/>
    </source>
</evidence>
<proteinExistence type="predicted"/>
<dbReference type="EMBL" id="AP019368">
    <property type="protein sequence ID" value="BBH53963.1"/>
    <property type="molecule type" value="Genomic_DNA"/>
</dbReference>
<dbReference type="InterPro" id="IPR011042">
    <property type="entry name" value="6-blade_b-propeller_TolB-like"/>
</dbReference>
<evidence type="ECO:0000313" key="2">
    <source>
        <dbReference type="Proteomes" id="UP000291236"/>
    </source>
</evidence>